<evidence type="ECO:0000313" key="2">
    <source>
        <dbReference type="EMBL" id="RAL05069.1"/>
    </source>
</evidence>
<evidence type="ECO:0000313" key="3">
    <source>
        <dbReference type="Proteomes" id="UP000249402"/>
    </source>
</evidence>
<keyword evidence="1" id="KW-0472">Membrane</keyword>
<dbReference type="AlphaFoldDB" id="A0A395HC61"/>
<feature type="transmembrane region" description="Helical" evidence="1">
    <location>
        <begin position="20"/>
        <end position="44"/>
    </location>
</feature>
<dbReference type="GeneID" id="37218828"/>
<organism evidence="2 3">
    <name type="scientific">Aspergillus ibericus CBS 121593</name>
    <dbReference type="NCBI Taxonomy" id="1448316"/>
    <lineage>
        <taxon>Eukaryota</taxon>
        <taxon>Fungi</taxon>
        <taxon>Dikarya</taxon>
        <taxon>Ascomycota</taxon>
        <taxon>Pezizomycotina</taxon>
        <taxon>Eurotiomycetes</taxon>
        <taxon>Eurotiomycetidae</taxon>
        <taxon>Eurotiales</taxon>
        <taxon>Aspergillaceae</taxon>
        <taxon>Aspergillus</taxon>
        <taxon>Aspergillus subgen. Circumdati</taxon>
    </lineage>
</organism>
<keyword evidence="1" id="KW-1133">Transmembrane helix</keyword>
<sequence length="56" mass="6493">MPFDFSPYLSPDSEAFHLGFFFLPFFLFFFSLTFFIFLFLALTAPPSRGGETSRSH</sequence>
<name>A0A395HC61_9EURO</name>
<reference evidence="2 3" key="1">
    <citation type="submission" date="2018-02" db="EMBL/GenBank/DDBJ databases">
        <title>The genomes of Aspergillus section Nigri reveals drivers in fungal speciation.</title>
        <authorList>
            <consortium name="DOE Joint Genome Institute"/>
            <person name="Vesth T.C."/>
            <person name="Nybo J."/>
            <person name="Theobald S."/>
            <person name="Brandl J."/>
            <person name="Frisvad J.C."/>
            <person name="Nielsen K.F."/>
            <person name="Lyhne E.K."/>
            <person name="Kogle M.E."/>
            <person name="Kuo A."/>
            <person name="Riley R."/>
            <person name="Clum A."/>
            <person name="Nolan M."/>
            <person name="Lipzen A."/>
            <person name="Salamov A."/>
            <person name="Henrissat B."/>
            <person name="Wiebenga A."/>
            <person name="De vries R.P."/>
            <person name="Grigoriev I.V."/>
            <person name="Mortensen U.H."/>
            <person name="Andersen M.R."/>
            <person name="Baker S.E."/>
        </authorList>
    </citation>
    <scope>NUCLEOTIDE SEQUENCE [LARGE SCALE GENOMIC DNA]</scope>
    <source>
        <strain evidence="2 3">CBS 121593</strain>
    </source>
</reference>
<keyword evidence="1" id="KW-0812">Transmembrane</keyword>
<keyword evidence="3" id="KW-1185">Reference proteome</keyword>
<gene>
    <name evidence="2" type="ORF">BO80DRAFT_175666</name>
</gene>
<dbReference type="Proteomes" id="UP000249402">
    <property type="component" value="Unassembled WGS sequence"/>
</dbReference>
<accession>A0A395HC61</accession>
<dbReference type="EMBL" id="KZ824422">
    <property type="protein sequence ID" value="RAL05069.1"/>
    <property type="molecule type" value="Genomic_DNA"/>
</dbReference>
<proteinExistence type="predicted"/>
<evidence type="ECO:0000256" key="1">
    <source>
        <dbReference type="SAM" id="Phobius"/>
    </source>
</evidence>
<dbReference type="RefSeq" id="XP_025579396.1">
    <property type="nucleotide sequence ID" value="XM_025713963.1"/>
</dbReference>
<dbReference type="VEuPathDB" id="FungiDB:BO80DRAFT_175666"/>
<protein>
    <submittedName>
        <fullName evidence="2">Uncharacterized protein</fullName>
    </submittedName>
</protein>